<sequence length="70" mass="7030">MVITFTGDGNHVVADDVPDTCGGGSAACGANCTCGPNCTCGDGKPSGECANDTCGLVSSSLTTPLHRWHW</sequence>
<organism evidence="1 2">
    <name type="scientific">Spodoptera exigua</name>
    <name type="common">Beet armyworm</name>
    <name type="synonym">Noctua fulgens</name>
    <dbReference type="NCBI Taxonomy" id="7107"/>
    <lineage>
        <taxon>Eukaryota</taxon>
        <taxon>Metazoa</taxon>
        <taxon>Ecdysozoa</taxon>
        <taxon>Arthropoda</taxon>
        <taxon>Hexapoda</taxon>
        <taxon>Insecta</taxon>
        <taxon>Pterygota</taxon>
        <taxon>Neoptera</taxon>
        <taxon>Endopterygota</taxon>
        <taxon>Lepidoptera</taxon>
        <taxon>Glossata</taxon>
        <taxon>Ditrysia</taxon>
        <taxon>Noctuoidea</taxon>
        <taxon>Noctuidae</taxon>
        <taxon>Amphipyrinae</taxon>
        <taxon>Spodoptera</taxon>
    </lineage>
</organism>
<name>A0A922MJC8_SPOEX</name>
<comment type="caution">
    <text evidence="1">The sequence shown here is derived from an EMBL/GenBank/DDBJ whole genome shotgun (WGS) entry which is preliminary data.</text>
</comment>
<proteinExistence type="predicted"/>
<gene>
    <name evidence="1" type="ORF">HF086_010911</name>
</gene>
<evidence type="ECO:0000313" key="1">
    <source>
        <dbReference type="EMBL" id="KAH9637500.1"/>
    </source>
</evidence>
<reference evidence="1" key="1">
    <citation type="journal article" date="2021" name="G3 (Bethesda)">
        <title>Genome and transcriptome analysis of the beet armyworm Spodoptera exigua reveals targets for pest control. .</title>
        <authorList>
            <person name="Simon S."/>
            <person name="Breeschoten T."/>
            <person name="Jansen H.J."/>
            <person name="Dirks R.P."/>
            <person name="Schranz M.E."/>
            <person name="Ros V.I.D."/>
        </authorList>
    </citation>
    <scope>NUCLEOTIDE SEQUENCE</scope>
    <source>
        <strain evidence="1">TB_SE_WUR_2020</strain>
    </source>
</reference>
<evidence type="ECO:0000313" key="2">
    <source>
        <dbReference type="Proteomes" id="UP000814243"/>
    </source>
</evidence>
<dbReference type="EMBL" id="JACEFF010000446">
    <property type="protein sequence ID" value="KAH9637500.1"/>
    <property type="molecule type" value="Genomic_DNA"/>
</dbReference>
<dbReference type="AlphaFoldDB" id="A0A922MJC8"/>
<protein>
    <submittedName>
        <fullName evidence="1">Uncharacterized protein</fullName>
    </submittedName>
</protein>
<accession>A0A922MJC8</accession>
<dbReference type="Proteomes" id="UP000814243">
    <property type="component" value="Unassembled WGS sequence"/>
</dbReference>